<dbReference type="Pfam" id="PF09694">
    <property type="entry name" value="Gcw_chp"/>
    <property type="match status" value="1"/>
</dbReference>
<comment type="caution">
    <text evidence="2">The sequence shown here is derived from an EMBL/GenBank/DDBJ whole genome shotgun (WGS) entry which is preliminary data.</text>
</comment>
<accession>A0ABX1MJH1</accession>
<evidence type="ECO:0000256" key="1">
    <source>
        <dbReference type="SAM" id="SignalP"/>
    </source>
</evidence>
<dbReference type="RefSeq" id="WP_169204770.1">
    <property type="nucleotide sequence ID" value="NZ_CP059560.1"/>
</dbReference>
<dbReference type="EMBL" id="WTVR01000003">
    <property type="protein sequence ID" value="NMF87336.1"/>
    <property type="molecule type" value="Genomic_DNA"/>
</dbReference>
<dbReference type="InterPro" id="IPR010239">
    <property type="entry name" value="CHP02001"/>
</dbReference>
<name>A0ABX1MJH1_9RHOO</name>
<feature type="chain" id="PRO_5046207176" evidence="1">
    <location>
        <begin position="27"/>
        <end position="294"/>
    </location>
</feature>
<dbReference type="NCBIfam" id="TIGR02001">
    <property type="entry name" value="gcw_chp"/>
    <property type="match status" value="1"/>
</dbReference>
<organism evidence="2 3">
    <name type="scientific">Aromatoleum petrolei</name>
    <dbReference type="NCBI Taxonomy" id="76116"/>
    <lineage>
        <taxon>Bacteria</taxon>
        <taxon>Pseudomonadati</taxon>
        <taxon>Pseudomonadota</taxon>
        <taxon>Betaproteobacteria</taxon>
        <taxon>Rhodocyclales</taxon>
        <taxon>Rhodocyclaceae</taxon>
        <taxon>Aromatoleum</taxon>
    </lineage>
</organism>
<evidence type="ECO:0000313" key="2">
    <source>
        <dbReference type="EMBL" id="NMF87336.1"/>
    </source>
</evidence>
<protein>
    <submittedName>
        <fullName evidence="2">Choline dehydrogenase</fullName>
    </submittedName>
</protein>
<keyword evidence="1" id="KW-0732">Signal</keyword>
<feature type="signal peptide" evidence="1">
    <location>
        <begin position="1"/>
        <end position="26"/>
    </location>
</feature>
<evidence type="ECO:0000313" key="3">
    <source>
        <dbReference type="Proteomes" id="UP000652074"/>
    </source>
</evidence>
<sequence>MKFHTTASVLGLCATALWGTAPPALAQSTDPDPVQIAAGPQAGVSVAPEEPAASALSANVTLTSQYVSRGWRQTWGKPALQGGFDYAHPSGFFAGTWMSSVSDRFIENGTVEWDLYAGFGGTAGDLGYGVTAYYYLYPGAKMAFADVRYDYGEIVPSISYKFLTVKYWLTYTRDYFGFNDETLGTTARTGDRHSRGSGYLDINANFDLGAGYGLLLHYGHQRVRGFSFANWRDAKVAVSKSFDGGWSVSLGYTKAWDKDDLFENYTTGAVDSSGRMHVSNPLKGTVLFSVTRTF</sequence>
<reference evidence="2 3" key="1">
    <citation type="submission" date="2019-12" db="EMBL/GenBank/DDBJ databases">
        <title>Comparative genomics gives insights into the taxonomy of the Azoarcus-Aromatoleum group and reveals separate origins of nif in the plant-associated Azoarcus and non-plant-associated Aromatoleum sub-groups.</title>
        <authorList>
            <person name="Lafos M."/>
            <person name="Maluk M."/>
            <person name="Batista M."/>
            <person name="Junghare M."/>
            <person name="Carmona M."/>
            <person name="Faoro H."/>
            <person name="Cruz L.M."/>
            <person name="Battistoni F."/>
            <person name="De Souza E."/>
            <person name="Pedrosa F."/>
            <person name="Chen W.-M."/>
            <person name="Poole P.S."/>
            <person name="Dixon R.A."/>
            <person name="James E.K."/>
        </authorList>
    </citation>
    <scope>NUCLEOTIDE SEQUENCE [LARGE SCALE GENOMIC DNA]</scope>
    <source>
        <strain evidence="2 3">ToN1</strain>
    </source>
</reference>
<dbReference type="Proteomes" id="UP000652074">
    <property type="component" value="Unassembled WGS sequence"/>
</dbReference>
<proteinExistence type="predicted"/>
<keyword evidence="3" id="KW-1185">Reference proteome</keyword>
<gene>
    <name evidence="2" type="ORF">GPA26_02465</name>
</gene>